<keyword evidence="3" id="KW-0472">Membrane</keyword>
<dbReference type="Proteomes" id="UP000251314">
    <property type="component" value="Unassembled WGS sequence"/>
</dbReference>
<keyword evidence="3" id="KW-1133">Transmembrane helix</keyword>
<feature type="region of interest" description="Disordered" evidence="2">
    <location>
        <begin position="797"/>
        <end position="837"/>
    </location>
</feature>
<feature type="transmembrane region" description="Helical" evidence="3">
    <location>
        <begin position="151"/>
        <end position="174"/>
    </location>
</feature>
<dbReference type="GO" id="GO:0005524">
    <property type="term" value="F:ATP binding"/>
    <property type="evidence" value="ECO:0007669"/>
    <property type="project" value="UniProtKB-UniRule"/>
</dbReference>
<dbReference type="SMART" id="SM00330">
    <property type="entry name" value="PIPKc"/>
    <property type="match status" value="1"/>
</dbReference>
<proteinExistence type="predicted"/>
<dbReference type="Pfam" id="PF01504">
    <property type="entry name" value="PIP5K"/>
    <property type="match status" value="1"/>
</dbReference>
<dbReference type="STRING" id="29920.A0A329STN9"/>
<sequence length="932" mass="105866">MGHPPPASESDALLRCKEYGSTVEQLSKARYKPHKSRRRATRLLSLFSCFQVLVTGPCSGLAVAIAGLLVLVGVACSTIALVGTYSADEYLFLGAIASGSFTLVIIVAFLTSPAVRAHPNPLIFSKSLVDLLLALIYVAEYCITEFSDSVALPFRIAAITQALLIAGEFWFFAIPIDMVQSITNPFTSYAHNFRVYWFYSVLSGIVCGLVLWSLGDAEADCIKTGDTTPDCEKVVDAGEQRFIWFHHNTDMPGFFWHQWILYHMCVVVYLLFGLACMVYVRSRLRRGLEETFEVRRRVLSNGMLTCAVFISWSFLMICLFAMTNTVTVKAVLGKSLFRELIDLSAFLHASRGCVNIIVWIVVNAPYFPSYYAENLADSTLQSPYGNGFIIRGSFSPAGDSSGCTEASEILRENSHKHEEKLMNPQLNVALRKQMIHMATNGIIESVQHHHRMRRENGNNHTFQLDWQRSPQRRIRQLVSSSSISDAVGSQTIPPRSMPILREMRNSTIRVVEEPRDNPSNMRFTFMPMALTEMQFYDFQPRVFASIRQLYGVNDAEYIFAFRSTINERISEGRSGAFVFNTCDRKYLVKSTTSKEKNVLLRLLPTYLRYLKWNPGTLLPRFFGFHAMKMYGQIFYFIVMGNVLSTTEVIHRRYDIKGSWVDRNAPACVLGEKYRCSKCNRFFTFGGAPNEPCFLPDEEHYPDITLRDNDLKKRLKLDTETAVKLVKQLARDSNYLASAGIMDYSLLIGTHYSHFTITTEYKRGISRRKSVELTAFCADTHEQKPDLDLLPNFYENRRSNEDDAASDGTRPSESSDLSYEGRSSDLSQGPPHPAERPVYPQTHAYHAHQVSGPSKYYFGLVDILQEWTVDKQIERAYKVRVLRKSRKGVSAIPPKPYARRFQRKMKQLFITMPTHPLEANEDDALGEIPAHQV</sequence>
<evidence type="ECO:0000313" key="9">
    <source>
        <dbReference type="EMBL" id="KAG3221459.1"/>
    </source>
</evidence>
<evidence type="ECO:0000256" key="3">
    <source>
        <dbReference type="SAM" id="Phobius"/>
    </source>
</evidence>
<dbReference type="EMBL" id="RCMI01000237">
    <property type="protein sequence ID" value="KAG2923521.1"/>
    <property type="molecule type" value="Genomic_DNA"/>
</dbReference>
<dbReference type="GO" id="GO:0005886">
    <property type="term" value="C:plasma membrane"/>
    <property type="evidence" value="ECO:0007669"/>
    <property type="project" value="TreeGrafter"/>
</dbReference>
<reference evidence="10 11" key="1">
    <citation type="submission" date="2018-01" db="EMBL/GenBank/DDBJ databases">
        <title>Draft genome of the strawberry crown rot pathogen Phytophthora cactorum.</title>
        <authorList>
            <person name="Armitage A.D."/>
            <person name="Lysoe E."/>
            <person name="Nellist C.F."/>
            <person name="Harrison R.J."/>
            <person name="Brurberg M.B."/>
        </authorList>
    </citation>
    <scope>NUCLEOTIDE SEQUENCE [LARGE SCALE GENOMIC DNA]</scope>
    <source>
        <strain evidence="10 11">10300</strain>
    </source>
</reference>
<evidence type="ECO:0000256" key="1">
    <source>
        <dbReference type="PROSITE-ProRule" id="PRU00781"/>
    </source>
</evidence>
<dbReference type="OrthoDB" id="70770at2759"/>
<dbReference type="Gene3D" id="3.30.810.10">
    <property type="entry name" value="2-Layer Sandwich"/>
    <property type="match status" value="1"/>
</dbReference>
<dbReference type="InterPro" id="IPR027484">
    <property type="entry name" value="PInositol-4-P-5-kinase_N"/>
</dbReference>
<evidence type="ECO:0000313" key="5">
    <source>
        <dbReference type="EMBL" id="KAG2858302.1"/>
    </source>
</evidence>
<feature type="transmembrane region" description="Helical" evidence="3">
    <location>
        <begin position="259"/>
        <end position="280"/>
    </location>
</feature>
<gene>
    <name evidence="10" type="ORF">PC110_g4818</name>
    <name evidence="5" type="ORF">PC113_g9922</name>
    <name evidence="6" type="ORF">PC115_g8904</name>
    <name evidence="7" type="ORF">PC117_g10369</name>
    <name evidence="8" type="ORF">PC118_g9177</name>
    <name evidence="9" type="ORF">PC129_g7809</name>
</gene>
<dbReference type="AlphaFoldDB" id="A0A329STN9"/>
<evidence type="ECO:0000259" key="4">
    <source>
        <dbReference type="PROSITE" id="PS51455"/>
    </source>
</evidence>
<name>A0A329STN9_9STRA</name>
<evidence type="ECO:0000313" key="6">
    <source>
        <dbReference type="EMBL" id="KAG2923521.1"/>
    </source>
</evidence>
<feature type="transmembrane region" description="Helical" evidence="3">
    <location>
        <begin position="195"/>
        <end position="214"/>
    </location>
</feature>
<dbReference type="Gene3D" id="3.30.800.10">
    <property type="entry name" value="Phosphatidylinositol Phosphate Kinase II Beta"/>
    <property type="match status" value="1"/>
</dbReference>
<evidence type="ECO:0000313" key="8">
    <source>
        <dbReference type="EMBL" id="KAG2983866.1"/>
    </source>
</evidence>
<comment type="caution">
    <text evidence="10">The sequence shown here is derived from an EMBL/GenBank/DDBJ whole genome shotgun (WGS) entry which is preliminary data.</text>
</comment>
<evidence type="ECO:0000313" key="10">
    <source>
        <dbReference type="EMBL" id="RAW38972.1"/>
    </source>
</evidence>
<dbReference type="PANTHER" id="PTHR23086:SF8">
    <property type="entry name" value="PHOSPHATIDYLINOSITOL 5-PHOSPHATE 4-KINASE, ISOFORM A"/>
    <property type="match status" value="1"/>
</dbReference>
<keyword evidence="1" id="KW-0547">Nucleotide-binding</keyword>
<evidence type="ECO:0000256" key="2">
    <source>
        <dbReference type="SAM" id="MobiDB-lite"/>
    </source>
</evidence>
<dbReference type="EMBL" id="RCMG01000257">
    <property type="protein sequence ID" value="KAG2858302.1"/>
    <property type="molecule type" value="Genomic_DNA"/>
</dbReference>
<dbReference type="EMBL" id="RCMV01000218">
    <property type="protein sequence ID" value="KAG3221459.1"/>
    <property type="molecule type" value="Genomic_DNA"/>
</dbReference>
<keyword evidence="1" id="KW-0418">Kinase</keyword>
<keyword evidence="1" id="KW-0808">Transferase</keyword>
<dbReference type="Proteomes" id="UP000774804">
    <property type="component" value="Unassembled WGS sequence"/>
</dbReference>
<keyword evidence="11" id="KW-1185">Reference proteome</keyword>
<dbReference type="Proteomes" id="UP000760860">
    <property type="component" value="Unassembled WGS sequence"/>
</dbReference>
<accession>A0A329STN9</accession>
<keyword evidence="1" id="KW-0067">ATP-binding</keyword>
<evidence type="ECO:0000313" key="7">
    <source>
        <dbReference type="EMBL" id="KAG2940968.1"/>
    </source>
</evidence>
<dbReference type="EMBL" id="RCMK01000251">
    <property type="protein sequence ID" value="KAG2940968.1"/>
    <property type="molecule type" value="Genomic_DNA"/>
</dbReference>
<dbReference type="CDD" id="cd00139">
    <property type="entry name" value="PIPKc"/>
    <property type="match status" value="1"/>
</dbReference>
<dbReference type="SUPFAM" id="SSF56104">
    <property type="entry name" value="SAICAR synthase-like"/>
    <property type="match status" value="1"/>
</dbReference>
<protein>
    <recommendedName>
        <fullName evidence="4">PIPK domain-containing protein</fullName>
    </recommendedName>
</protein>
<evidence type="ECO:0000313" key="11">
    <source>
        <dbReference type="Proteomes" id="UP000251314"/>
    </source>
</evidence>
<feature type="domain" description="PIPK" evidence="4">
    <location>
        <begin position="471"/>
        <end position="908"/>
    </location>
</feature>
<dbReference type="VEuPathDB" id="FungiDB:PC110_g4818"/>
<dbReference type="EMBL" id="RCML01000247">
    <property type="protein sequence ID" value="KAG2983866.1"/>
    <property type="molecule type" value="Genomic_DNA"/>
</dbReference>
<dbReference type="Proteomes" id="UP000735874">
    <property type="component" value="Unassembled WGS sequence"/>
</dbReference>
<reference evidence="5" key="2">
    <citation type="submission" date="2018-10" db="EMBL/GenBank/DDBJ databases">
        <title>Effector identification in a new, highly contiguous assembly of the strawberry crown rot pathogen Phytophthora cactorum.</title>
        <authorList>
            <person name="Armitage A.D."/>
            <person name="Nellist C.F."/>
            <person name="Bates H."/>
            <person name="Vickerstaff R.J."/>
            <person name="Harrison R.J."/>
        </authorList>
    </citation>
    <scope>NUCLEOTIDE SEQUENCE</scope>
    <source>
        <strain evidence="5">15-7</strain>
        <strain evidence="6">4032</strain>
        <strain evidence="7">4040</strain>
        <strain evidence="8">P415</strain>
        <strain evidence="9">P421</strain>
    </source>
</reference>
<dbReference type="Gene3D" id="1.20.1070.10">
    <property type="entry name" value="Rhodopsin 7-helix transmembrane proteins"/>
    <property type="match status" value="1"/>
</dbReference>
<dbReference type="InterPro" id="IPR023610">
    <property type="entry name" value="PInositol-4/5-P-5/4-kinase"/>
</dbReference>
<organism evidence="10 11">
    <name type="scientific">Phytophthora cactorum</name>
    <dbReference type="NCBI Taxonomy" id="29920"/>
    <lineage>
        <taxon>Eukaryota</taxon>
        <taxon>Sar</taxon>
        <taxon>Stramenopiles</taxon>
        <taxon>Oomycota</taxon>
        <taxon>Peronosporomycetes</taxon>
        <taxon>Peronosporales</taxon>
        <taxon>Peronosporaceae</taxon>
        <taxon>Phytophthora</taxon>
    </lineage>
</organism>
<dbReference type="PROSITE" id="PS51455">
    <property type="entry name" value="PIPK"/>
    <property type="match status" value="1"/>
</dbReference>
<dbReference type="GO" id="GO:0016308">
    <property type="term" value="F:1-phosphatidylinositol-4-phosphate 5-kinase activity"/>
    <property type="evidence" value="ECO:0007669"/>
    <property type="project" value="TreeGrafter"/>
</dbReference>
<dbReference type="Proteomes" id="UP000736787">
    <property type="component" value="Unassembled WGS sequence"/>
</dbReference>
<dbReference type="Proteomes" id="UP000697107">
    <property type="component" value="Unassembled WGS sequence"/>
</dbReference>
<keyword evidence="3" id="KW-0812">Transmembrane</keyword>
<dbReference type="EMBL" id="MJFZ01000077">
    <property type="protein sequence ID" value="RAW38972.1"/>
    <property type="molecule type" value="Genomic_DNA"/>
</dbReference>
<feature type="transmembrane region" description="Helical" evidence="3">
    <location>
        <begin position="90"/>
        <end position="110"/>
    </location>
</feature>
<dbReference type="InterPro" id="IPR027483">
    <property type="entry name" value="PInositol-4-P-4/5-kinase_C_sf"/>
</dbReference>
<dbReference type="PANTHER" id="PTHR23086">
    <property type="entry name" value="PHOSPHATIDYLINOSITOL-4-PHOSPHATE 5-KINASE"/>
    <property type="match status" value="1"/>
</dbReference>
<dbReference type="GO" id="GO:0046854">
    <property type="term" value="P:phosphatidylinositol phosphate biosynthetic process"/>
    <property type="evidence" value="ECO:0007669"/>
    <property type="project" value="TreeGrafter"/>
</dbReference>
<dbReference type="InterPro" id="IPR002498">
    <property type="entry name" value="PInositol-4-P-4/5-kinase_core"/>
</dbReference>
<feature type="transmembrane region" description="Helical" evidence="3">
    <location>
        <begin position="301"/>
        <end position="322"/>
    </location>
</feature>